<keyword evidence="3" id="KW-1185">Reference proteome</keyword>
<dbReference type="EMBL" id="BAAANS010000016">
    <property type="protein sequence ID" value="GAA2098151.1"/>
    <property type="molecule type" value="Genomic_DNA"/>
</dbReference>
<feature type="domain" description="PI-PLC Y-box" evidence="1">
    <location>
        <begin position="217"/>
        <end position="242"/>
    </location>
</feature>
<evidence type="ECO:0000313" key="3">
    <source>
        <dbReference type="Proteomes" id="UP001500897"/>
    </source>
</evidence>
<dbReference type="GO" id="GO:0016787">
    <property type="term" value="F:hydrolase activity"/>
    <property type="evidence" value="ECO:0007669"/>
    <property type="project" value="UniProtKB-KW"/>
</dbReference>
<name>A0ABN2WSN8_9ACTN</name>
<accession>A0ABN2WSN8</accession>
<sequence length="370" mass="38976">MPRQDTGAGGADRTEVRRLLERAVTEGGIPGILVELHDGPECWRATAGAADTATGRGRTPQDRFRVGSITKTFTATVVLQLAAEGRIGLDDQLTDQLPLPEAELAAGATVRMLLDHTSGVPSHTDDPAALERYATHPPGTLLRVAAERPFAFAPGTGWAYSNTNYVLAGLLVERVTGRTLAAEIDRRISRPLGLTGTRLPAADEHGLPAPHARHYTRLFRTDPGAPVLDATELDPAPFWASGDLVSTAADLNRFLAALLTGRLLPPAQQAQLLTTVPTRDWLPGAAYGLGICALTPPGGAGTLWGMGGATFGSWTYAFASADGGRRLTVNTNGDWTDPASGWDDPIGVFTDLLALAFSPEPTDGTLRPGP</sequence>
<dbReference type="PANTHER" id="PTHR46825:SF7">
    <property type="entry name" value="D-ALANYL-D-ALANINE CARBOXYPEPTIDASE"/>
    <property type="match status" value="1"/>
</dbReference>
<dbReference type="InterPro" id="IPR001466">
    <property type="entry name" value="Beta-lactam-related"/>
</dbReference>
<organism evidence="2 3">
    <name type="scientific">Kitasatospora saccharophila</name>
    <dbReference type="NCBI Taxonomy" id="407973"/>
    <lineage>
        <taxon>Bacteria</taxon>
        <taxon>Bacillati</taxon>
        <taxon>Actinomycetota</taxon>
        <taxon>Actinomycetes</taxon>
        <taxon>Kitasatosporales</taxon>
        <taxon>Streptomycetaceae</taxon>
        <taxon>Kitasatospora</taxon>
    </lineage>
</organism>
<proteinExistence type="predicted"/>
<keyword evidence="2" id="KW-0378">Hydrolase</keyword>
<evidence type="ECO:0000313" key="2">
    <source>
        <dbReference type="EMBL" id="GAA2098151.1"/>
    </source>
</evidence>
<dbReference type="InterPro" id="IPR012338">
    <property type="entry name" value="Beta-lactam/transpept-like"/>
</dbReference>
<dbReference type="SUPFAM" id="SSF56601">
    <property type="entry name" value="beta-lactamase/transpeptidase-like"/>
    <property type="match status" value="1"/>
</dbReference>
<dbReference type="Proteomes" id="UP001500897">
    <property type="component" value="Unassembled WGS sequence"/>
</dbReference>
<reference evidence="2 3" key="1">
    <citation type="journal article" date="2019" name="Int. J. Syst. Evol. Microbiol.">
        <title>The Global Catalogue of Microorganisms (GCM) 10K type strain sequencing project: providing services to taxonomists for standard genome sequencing and annotation.</title>
        <authorList>
            <consortium name="The Broad Institute Genomics Platform"/>
            <consortium name="The Broad Institute Genome Sequencing Center for Infectious Disease"/>
            <person name="Wu L."/>
            <person name="Ma J."/>
        </authorList>
    </citation>
    <scope>NUCLEOTIDE SEQUENCE [LARGE SCALE GENOMIC DNA]</scope>
    <source>
        <strain evidence="2 3">JCM 14559</strain>
    </source>
</reference>
<gene>
    <name evidence="2" type="ORF">GCM10009759_28870</name>
</gene>
<evidence type="ECO:0000259" key="1">
    <source>
        <dbReference type="PROSITE" id="PS50008"/>
    </source>
</evidence>
<protein>
    <submittedName>
        <fullName evidence="2">Serine hydrolase domain-containing protein</fullName>
    </submittedName>
</protein>
<dbReference type="RefSeq" id="WP_344552440.1">
    <property type="nucleotide sequence ID" value="NZ_BAAANS010000016.1"/>
</dbReference>
<dbReference type="PROSITE" id="PS50008">
    <property type="entry name" value="PIPLC_Y_DOMAIN"/>
    <property type="match status" value="1"/>
</dbReference>
<dbReference type="InterPro" id="IPR001711">
    <property type="entry name" value="PLipase_C_Pinositol-sp_Y"/>
</dbReference>
<dbReference type="PANTHER" id="PTHR46825">
    <property type="entry name" value="D-ALANYL-D-ALANINE-CARBOXYPEPTIDASE/ENDOPEPTIDASE AMPH"/>
    <property type="match status" value="1"/>
</dbReference>
<dbReference type="Gene3D" id="3.40.710.10">
    <property type="entry name" value="DD-peptidase/beta-lactamase superfamily"/>
    <property type="match status" value="1"/>
</dbReference>
<dbReference type="InterPro" id="IPR050491">
    <property type="entry name" value="AmpC-like"/>
</dbReference>
<comment type="caution">
    <text evidence="2">The sequence shown here is derived from an EMBL/GenBank/DDBJ whole genome shotgun (WGS) entry which is preliminary data.</text>
</comment>
<dbReference type="Pfam" id="PF00144">
    <property type="entry name" value="Beta-lactamase"/>
    <property type="match status" value="1"/>
</dbReference>